<gene>
    <name evidence="1" type="ORF">EZS28_031081</name>
</gene>
<accession>A0A5J4UTB2</accession>
<sequence>DNQIVRLEMDCEEGTLTLFLDDVQQPLFISGIKEKVRFIIYLYKSGASCTVRKLKKLSIPTAVHQINEQGIQW</sequence>
<feature type="non-terminal residue" evidence="1">
    <location>
        <position position="1"/>
    </location>
</feature>
<evidence type="ECO:0000313" key="1">
    <source>
        <dbReference type="EMBL" id="KAA6373390.1"/>
    </source>
</evidence>
<name>A0A5J4UTB2_9EUKA</name>
<dbReference type="AlphaFoldDB" id="A0A5J4UTB2"/>
<protein>
    <submittedName>
        <fullName evidence="1">Uncharacterized protein</fullName>
    </submittedName>
</protein>
<dbReference type="EMBL" id="SNRW01012794">
    <property type="protein sequence ID" value="KAA6373390.1"/>
    <property type="molecule type" value="Genomic_DNA"/>
</dbReference>
<reference evidence="1 2" key="1">
    <citation type="submission" date="2019-03" db="EMBL/GenBank/DDBJ databases">
        <title>Single cell metagenomics reveals metabolic interactions within the superorganism composed of flagellate Streblomastix strix and complex community of Bacteroidetes bacteria on its surface.</title>
        <authorList>
            <person name="Treitli S.C."/>
            <person name="Kolisko M."/>
            <person name="Husnik F."/>
            <person name="Keeling P."/>
            <person name="Hampl V."/>
        </authorList>
    </citation>
    <scope>NUCLEOTIDE SEQUENCE [LARGE SCALE GENOMIC DNA]</scope>
    <source>
        <strain evidence="1">ST1C</strain>
    </source>
</reference>
<evidence type="ECO:0000313" key="2">
    <source>
        <dbReference type="Proteomes" id="UP000324800"/>
    </source>
</evidence>
<comment type="caution">
    <text evidence="1">The sequence shown here is derived from an EMBL/GenBank/DDBJ whole genome shotgun (WGS) entry which is preliminary data.</text>
</comment>
<dbReference type="Proteomes" id="UP000324800">
    <property type="component" value="Unassembled WGS sequence"/>
</dbReference>
<proteinExistence type="predicted"/>
<organism evidence="1 2">
    <name type="scientific">Streblomastix strix</name>
    <dbReference type="NCBI Taxonomy" id="222440"/>
    <lineage>
        <taxon>Eukaryota</taxon>
        <taxon>Metamonada</taxon>
        <taxon>Preaxostyla</taxon>
        <taxon>Oxymonadida</taxon>
        <taxon>Streblomastigidae</taxon>
        <taxon>Streblomastix</taxon>
    </lineage>
</organism>